<comment type="subcellular location">
    <subcellularLocation>
        <location evidence="1">Nucleus</location>
    </subcellularLocation>
</comment>
<feature type="non-terminal residue" evidence="5">
    <location>
        <position position="1"/>
    </location>
</feature>
<feature type="region of interest" description="Disordered" evidence="4">
    <location>
        <begin position="652"/>
        <end position="700"/>
    </location>
</feature>
<evidence type="ECO:0000313" key="5">
    <source>
        <dbReference type="EMBL" id="NXI96932.1"/>
    </source>
</evidence>
<accession>A0A7K9XHH6</accession>
<dbReference type="GO" id="GO:0003714">
    <property type="term" value="F:transcription corepressor activity"/>
    <property type="evidence" value="ECO:0007669"/>
    <property type="project" value="TreeGrafter"/>
</dbReference>
<gene>
    <name evidence="5" type="primary">Mybbp1a</name>
    <name evidence="5" type="ORF">PSOCRE_R04585</name>
</gene>
<evidence type="ECO:0000256" key="3">
    <source>
        <dbReference type="ARBA" id="ARBA00023242"/>
    </source>
</evidence>
<evidence type="ECO:0000256" key="2">
    <source>
        <dbReference type="ARBA" id="ARBA00006809"/>
    </source>
</evidence>
<dbReference type="InterPro" id="IPR007015">
    <property type="entry name" value="DNA_pol_V/MYBBP1A"/>
</dbReference>
<dbReference type="SUPFAM" id="SSF48371">
    <property type="entry name" value="ARM repeat"/>
    <property type="match status" value="1"/>
</dbReference>
<dbReference type="GO" id="GO:0003723">
    <property type="term" value="F:RNA binding"/>
    <property type="evidence" value="ECO:0007669"/>
    <property type="project" value="TreeGrafter"/>
</dbReference>
<dbReference type="Pfam" id="PF04931">
    <property type="entry name" value="DNA_pol_phi"/>
    <property type="match status" value="1"/>
</dbReference>
<feature type="non-terminal residue" evidence="5">
    <location>
        <position position="954"/>
    </location>
</feature>
<keyword evidence="6" id="KW-1185">Reference proteome</keyword>
<protein>
    <submittedName>
        <fullName evidence="5">MBB1A protein</fullName>
    </submittedName>
</protein>
<evidence type="ECO:0000256" key="4">
    <source>
        <dbReference type="SAM" id="MobiDB-lite"/>
    </source>
</evidence>
<dbReference type="GO" id="GO:0005730">
    <property type="term" value="C:nucleolus"/>
    <property type="evidence" value="ECO:0007669"/>
    <property type="project" value="InterPro"/>
</dbReference>
<feature type="compositionally biased region" description="Acidic residues" evidence="4">
    <location>
        <begin position="676"/>
        <end position="700"/>
    </location>
</feature>
<dbReference type="EMBL" id="VWZZ01004730">
    <property type="protein sequence ID" value="NXI96932.1"/>
    <property type="molecule type" value="Genomic_DNA"/>
</dbReference>
<dbReference type="GO" id="GO:0043565">
    <property type="term" value="F:sequence-specific DNA binding"/>
    <property type="evidence" value="ECO:0007669"/>
    <property type="project" value="TreeGrafter"/>
</dbReference>
<dbReference type="Proteomes" id="UP000587472">
    <property type="component" value="Unassembled WGS sequence"/>
</dbReference>
<evidence type="ECO:0000313" key="6">
    <source>
        <dbReference type="Proteomes" id="UP000587472"/>
    </source>
</evidence>
<dbReference type="InterPro" id="IPR016024">
    <property type="entry name" value="ARM-type_fold"/>
</dbReference>
<name>A0A7K9XHH6_9GRUI</name>
<dbReference type="PANTHER" id="PTHR13213">
    <property type="entry name" value="MYB-BINDING PROTEIN 1A FAMILY MEMBER"/>
    <property type="match status" value="1"/>
</dbReference>
<reference evidence="5 6" key="1">
    <citation type="submission" date="2019-09" db="EMBL/GenBank/DDBJ databases">
        <title>Bird 10,000 Genomes (B10K) Project - Family phase.</title>
        <authorList>
            <person name="Zhang G."/>
        </authorList>
    </citation>
    <scope>NUCLEOTIDE SEQUENCE [LARGE SCALE GENOMIC DNA]</scope>
    <source>
        <strain evidence="5">B10K-DU-001-60</strain>
        <tissue evidence="5">Muscle</tissue>
    </source>
</reference>
<organism evidence="5 6">
    <name type="scientific">Psophia crepitans</name>
    <name type="common">common trumpeter</name>
    <dbReference type="NCBI Taxonomy" id="54359"/>
    <lineage>
        <taxon>Eukaryota</taxon>
        <taxon>Metazoa</taxon>
        <taxon>Chordata</taxon>
        <taxon>Craniata</taxon>
        <taxon>Vertebrata</taxon>
        <taxon>Euteleostomi</taxon>
        <taxon>Archelosauria</taxon>
        <taxon>Archosauria</taxon>
        <taxon>Dinosauria</taxon>
        <taxon>Saurischia</taxon>
        <taxon>Theropoda</taxon>
        <taxon>Coelurosauria</taxon>
        <taxon>Aves</taxon>
        <taxon>Neognathae</taxon>
        <taxon>Neoaves</taxon>
        <taxon>Gruiformes</taxon>
        <taxon>Psophiidae</taxon>
        <taxon>Psophia</taxon>
    </lineage>
</organism>
<keyword evidence="3" id="KW-0539">Nucleus</keyword>
<evidence type="ECO:0000256" key="1">
    <source>
        <dbReference type="ARBA" id="ARBA00004123"/>
    </source>
</evidence>
<comment type="similarity">
    <text evidence="2">Belongs to the MYBBP1A family.</text>
</comment>
<dbReference type="AlphaFoldDB" id="A0A7K9XHH6"/>
<dbReference type="PANTHER" id="PTHR13213:SF2">
    <property type="entry name" value="MYB-BINDING PROTEIN 1A"/>
    <property type="match status" value="1"/>
</dbReference>
<feature type="compositionally biased region" description="Basic and acidic residues" evidence="4">
    <location>
        <begin position="659"/>
        <end position="675"/>
    </location>
</feature>
<sequence length="954" mass="108720">QDDELKYTLRRLVEGLGATREAARPGFSLALAQVLQAFEEIPMCSVLDQIKEKHNLEKVKKKLVRNAAFGNFFGVMALFQSGRLIKDQKALLESIQLLQQLAHHQAHLRDLPRKTLVDIMSEVPETVFEEVLFGILRTDLASAFTSPENLHLLLVGIQKFPSVLKPKNLKKLFGSPTVVNEENIARLVELLQSAAKSEKKDKKLPSVVFDLLQVSLKEGAFELFWKEGVENGLLKEKSGPVSYMCYRLLGSALPFLSLDQLQMVLKGKVMQHYGEHVVTSQLPERFKFAPEMETYIDEFLNSCDDPERQLAVVIGFSTLTNQGYPVFSSSSRVVRHLQPVALQKYVDWLKDMFLRPDLDCCLDFSSNRQKQNQDNVNIAQHKIARLRKWIIHRLANIVESQVKKEESLVMNISRFCLFHAFFDAKKKTSQICEANVLPSEPLDKQTHAMAENYFFGLLQTLNTLTVLGDTAKAVALREKHIHGVTADGKLWIFLLVEYTDKLLSSEHVKPVKPFTKGQRDAWERTLQSVKNLQKKENKSDSAKVVAFQQLLLLMAIHLFKNPSETVDVLSDLLSCTEKAFSKEPKKKKTDNAEPGWVEVMVEILLSLLAQPSLLIRRISKSVFVRICPNLTKRGLQLILDVLDPYQEQNEESAVVVMEESDKKIKSAQHTDKEGSEDSSDEDDTEEENDSGDEEKDEEVDDDFRSQLMNVLQAGNALVRFRDESDEELDDEAMMALDKNISALFAEQQKRIQAKKDEKDRMRKEKILRRDFKIKVLDLIEVFLAKQSENPLVFDIIEPLLRVIEQCMSSDSDKQEVDFLQKTANIFKNSLCRMKQYCKKVDALQEDLHAFVERLVKKACKHTDSSVALYYFSASLYLLKVLRGNTPDKSSTPPAPLPEKQSTTIPQAAQLLSTGGLDMERVTAIYRQALTQFLTKRNTTLTSSMFHDLFKRFPV</sequence>
<comment type="caution">
    <text evidence="5">The sequence shown here is derived from an EMBL/GenBank/DDBJ whole genome shotgun (WGS) entry which is preliminary data.</text>
</comment>
<proteinExistence type="inferred from homology"/>